<reference evidence="2 3" key="1">
    <citation type="submission" date="2021-01" db="EMBL/GenBank/DDBJ databases">
        <title>Roseomonas sp. nov, a bacterium isolated from an oil production mixture in Yumen Oilfield.</title>
        <authorList>
            <person name="Wu D."/>
        </authorList>
    </citation>
    <scope>NUCLEOTIDE SEQUENCE [LARGE SCALE GENOMIC DNA]</scope>
    <source>
        <strain evidence="2 3">ROY-5-3</strain>
    </source>
</reference>
<dbReference type="RefSeq" id="WP_216878870.1">
    <property type="nucleotide sequence ID" value="NZ_JAERQM010000010.1"/>
</dbReference>
<keyword evidence="1" id="KW-1133">Transmembrane helix</keyword>
<protein>
    <submittedName>
        <fullName evidence="2">Uncharacterized protein</fullName>
    </submittedName>
</protein>
<evidence type="ECO:0000313" key="3">
    <source>
        <dbReference type="Proteomes" id="UP000689967"/>
    </source>
</evidence>
<keyword evidence="1" id="KW-0812">Transmembrane</keyword>
<evidence type="ECO:0000256" key="1">
    <source>
        <dbReference type="SAM" id="Phobius"/>
    </source>
</evidence>
<sequence>MGLKFLGLLLLIVALALGLWFGTDTPLGAAIFQLWPEFLNTFQAGVQRRVLPELWDWVILPVLLWPVWAVPAGLGGLFLLLGLARRR</sequence>
<accession>A0ABS6HDP9</accession>
<dbReference type="Proteomes" id="UP000689967">
    <property type="component" value="Unassembled WGS sequence"/>
</dbReference>
<gene>
    <name evidence="2" type="ORF">JJQ90_24205</name>
</gene>
<keyword evidence="3" id="KW-1185">Reference proteome</keyword>
<evidence type="ECO:0000313" key="2">
    <source>
        <dbReference type="EMBL" id="MBU8546844.1"/>
    </source>
</evidence>
<comment type="caution">
    <text evidence="2">The sequence shown here is derived from an EMBL/GenBank/DDBJ whole genome shotgun (WGS) entry which is preliminary data.</text>
</comment>
<dbReference type="EMBL" id="JAERQM010000010">
    <property type="protein sequence ID" value="MBU8546844.1"/>
    <property type="molecule type" value="Genomic_DNA"/>
</dbReference>
<feature type="transmembrane region" description="Helical" evidence="1">
    <location>
        <begin position="58"/>
        <end position="84"/>
    </location>
</feature>
<name>A0ABS6HDP9_9PROT</name>
<keyword evidence="1" id="KW-0472">Membrane</keyword>
<organism evidence="2 3">
    <name type="scientific">Falsiroseomonas oleicola</name>
    <dbReference type="NCBI Taxonomy" id="2801474"/>
    <lineage>
        <taxon>Bacteria</taxon>
        <taxon>Pseudomonadati</taxon>
        <taxon>Pseudomonadota</taxon>
        <taxon>Alphaproteobacteria</taxon>
        <taxon>Acetobacterales</taxon>
        <taxon>Roseomonadaceae</taxon>
        <taxon>Falsiroseomonas</taxon>
    </lineage>
</organism>
<proteinExistence type="predicted"/>